<proteinExistence type="predicted"/>
<dbReference type="WBParaSite" id="GPUH_0000766901-mRNA-1">
    <property type="protein sequence ID" value="GPUH_0000766901-mRNA-1"/>
    <property type="gene ID" value="GPUH_0000766901"/>
</dbReference>
<name>A0A183DG19_9BILA</name>
<accession>A0A183DG19</accession>
<dbReference type="AlphaFoldDB" id="A0A183DG19"/>
<organism evidence="3">
    <name type="scientific">Gongylonema pulchrum</name>
    <dbReference type="NCBI Taxonomy" id="637853"/>
    <lineage>
        <taxon>Eukaryota</taxon>
        <taxon>Metazoa</taxon>
        <taxon>Ecdysozoa</taxon>
        <taxon>Nematoda</taxon>
        <taxon>Chromadorea</taxon>
        <taxon>Rhabditida</taxon>
        <taxon>Spirurina</taxon>
        <taxon>Spiruromorpha</taxon>
        <taxon>Spiruroidea</taxon>
        <taxon>Gongylonematidae</taxon>
        <taxon>Gongylonema</taxon>
    </lineage>
</organism>
<evidence type="ECO:0000313" key="1">
    <source>
        <dbReference type="EMBL" id="VDK59165.1"/>
    </source>
</evidence>
<reference evidence="3" key="1">
    <citation type="submission" date="2016-06" db="UniProtKB">
        <authorList>
            <consortium name="WormBaseParasite"/>
        </authorList>
    </citation>
    <scope>IDENTIFICATION</scope>
</reference>
<dbReference type="EMBL" id="UYRT01020354">
    <property type="protein sequence ID" value="VDK59165.1"/>
    <property type="molecule type" value="Genomic_DNA"/>
</dbReference>
<keyword evidence="2" id="KW-1185">Reference proteome</keyword>
<evidence type="ECO:0000313" key="3">
    <source>
        <dbReference type="WBParaSite" id="GPUH_0000766901-mRNA-1"/>
    </source>
</evidence>
<evidence type="ECO:0000313" key="2">
    <source>
        <dbReference type="Proteomes" id="UP000271098"/>
    </source>
</evidence>
<reference evidence="1 2" key="2">
    <citation type="submission" date="2018-11" db="EMBL/GenBank/DDBJ databases">
        <authorList>
            <consortium name="Pathogen Informatics"/>
        </authorList>
    </citation>
    <scope>NUCLEOTIDE SEQUENCE [LARGE SCALE GENOMIC DNA]</scope>
</reference>
<dbReference type="Proteomes" id="UP000271098">
    <property type="component" value="Unassembled WGS sequence"/>
</dbReference>
<sequence>MIFDKVARESLSSMSLLALGQHFQQGMQQHERQQQQHYLAAPSSCTTTRSTNWDPSEHFGSLKVCSYEVYTFPAAVSCIQILVRTCFIVLFRFEQPADNPIRPH</sequence>
<protein>
    <submittedName>
        <fullName evidence="1 3">Uncharacterized protein</fullName>
    </submittedName>
</protein>
<gene>
    <name evidence="1" type="ORF">GPUH_LOCUS7660</name>
</gene>